<protein>
    <recommendedName>
        <fullName evidence="4">Phospholipid-binding protein, PBP family</fullName>
    </recommendedName>
</protein>
<evidence type="ECO:0000313" key="3">
    <source>
        <dbReference type="Proteomes" id="UP000219036"/>
    </source>
</evidence>
<name>A0A285NQ32_9AQUI</name>
<dbReference type="InterPro" id="IPR036610">
    <property type="entry name" value="PEBP-like_sf"/>
</dbReference>
<proteinExistence type="predicted"/>
<keyword evidence="3" id="KW-1185">Reference proteome</keyword>
<dbReference type="NCBIfam" id="TIGR00481">
    <property type="entry name" value="YbhB/YbcL family Raf kinase inhibitor-like protein"/>
    <property type="match status" value="1"/>
</dbReference>
<sequence>MFKKVFLLFIGIFFLTACVDTLAGKEMQNQNTQNDTSDFFLRSSAFMNNTFIPKRYTCDGDDISPDLYWGDFPPGTQSFVIIMEDPDAPFGVFVHWIVYDIPYYKTNLRENLPRTSVVDGLFKQGLNDFGKIGYNGPCPPKGMPHRYFIRIYALDIPTLGLPPGATKEDVRYKMEGHILGQTYLMGRYGR</sequence>
<accession>A0A285NQ32</accession>
<dbReference type="Gene3D" id="3.90.280.10">
    <property type="entry name" value="PEBP-like"/>
    <property type="match status" value="1"/>
</dbReference>
<dbReference type="PANTHER" id="PTHR30289">
    <property type="entry name" value="UNCHARACTERIZED PROTEIN YBCL-RELATED"/>
    <property type="match status" value="1"/>
</dbReference>
<dbReference type="Pfam" id="PF01161">
    <property type="entry name" value="PBP"/>
    <property type="match status" value="1"/>
</dbReference>
<dbReference type="SUPFAM" id="SSF49777">
    <property type="entry name" value="PEBP-like"/>
    <property type="match status" value="1"/>
</dbReference>
<keyword evidence="1" id="KW-0732">Signal</keyword>
<gene>
    <name evidence="2" type="ORF">SAMN06265182_2000</name>
</gene>
<dbReference type="PANTHER" id="PTHR30289:SF1">
    <property type="entry name" value="PEBP (PHOSPHATIDYLETHANOLAMINE-BINDING PROTEIN) FAMILY PROTEIN"/>
    <property type="match status" value="1"/>
</dbReference>
<feature type="signal peptide" evidence="1">
    <location>
        <begin position="1"/>
        <end position="19"/>
    </location>
</feature>
<feature type="chain" id="PRO_5012334706" description="Phospholipid-binding protein, PBP family" evidence="1">
    <location>
        <begin position="20"/>
        <end position="190"/>
    </location>
</feature>
<dbReference type="InterPro" id="IPR005247">
    <property type="entry name" value="YbhB_YbcL/LppC-like"/>
</dbReference>
<dbReference type="RefSeq" id="WP_245844946.1">
    <property type="nucleotide sequence ID" value="NZ_OBEI01000012.1"/>
</dbReference>
<evidence type="ECO:0000256" key="1">
    <source>
        <dbReference type="SAM" id="SignalP"/>
    </source>
</evidence>
<evidence type="ECO:0000313" key="2">
    <source>
        <dbReference type="EMBL" id="SNZ11077.1"/>
    </source>
</evidence>
<dbReference type="EMBL" id="OBEI01000012">
    <property type="protein sequence ID" value="SNZ11077.1"/>
    <property type="molecule type" value="Genomic_DNA"/>
</dbReference>
<dbReference type="Proteomes" id="UP000219036">
    <property type="component" value="Unassembled WGS sequence"/>
</dbReference>
<evidence type="ECO:0008006" key="4">
    <source>
        <dbReference type="Google" id="ProtNLM"/>
    </source>
</evidence>
<dbReference type="PROSITE" id="PS51257">
    <property type="entry name" value="PROKAR_LIPOPROTEIN"/>
    <property type="match status" value="1"/>
</dbReference>
<reference evidence="3" key="1">
    <citation type="submission" date="2017-09" db="EMBL/GenBank/DDBJ databases">
        <authorList>
            <person name="Varghese N."/>
            <person name="Submissions S."/>
        </authorList>
    </citation>
    <scope>NUCLEOTIDE SEQUENCE [LARGE SCALE GENOMIC DNA]</scope>
    <source>
        <strain evidence="3">DSM 15103</strain>
    </source>
</reference>
<dbReference type="AlphaFoldDB" id="A0A285NQ32"/>
<organism evidence="2 3">
    <name type="scientific">Persephonella hydrogeniphila</name>
    <dbReference type="NCBI Taxonomy" id="198703"/>
    <lineage>
        <taxon>Bacteria</taxon>
        <taxon>Pseudomonadati</taxon>
        <taxon>Aquificota</taxon>
        <taxon>Aquificia</taxon>
        <taxon>Aquificales</taxon>
        <taxon>Hydrogenothermaceae</taxon>
        <taxon>Persephonella</taxon>
    </lineage>
</organism>
<dbReference type="InterPro" id="IPR008914">
    <property type="entry name" value="PEBP"/>
</dbReference>
<dbReference type="CDD" id="cd00865">
    <property type="entry name" value="PEBP_bact_arch"/>
    <property type="match status" value="1"/>
</dbReference>